<dbReference type="RefSeq" id="WP_310898284.1">
    <property type="nucleotide sequence ID" value="NZ_JAMQOM010000026.1"/>
</dbReference>
<accession>A0AAE4JII9</accession>
<reference evidence="1 2" key="1">
    <citation type="submission" date="2022-06" db="EMBL/GenBank/DDBJ databases">
        <title>Haloarcula sp. a new haloarchaeum isolate from saline soil.</title>
        <authorList>
            <person name="Strakova D."/>
            <person name="Galisteo C."/>
            <person name="Sanchez-Porro C."/>
            <person name="Ventosa A."/>
        </authorList>
    </citation>
    <scope>NUCLEOTIDE SEQUENCE [LARGE SCALE GENOMIC DNA]</scope>
    <source>
        <strain evidence="1 2">S1AR25-5A</strain>
    </source>
</reference>
<sequence length="72" mass="7257">MSSSEAATGDARVLNLSAISGVDIEPAPDAAVCGASSCTTAEKLVRGVIDGVGQRVLCGRHMAALVKREVMG</sequence>
<name>A0AAE4JII9_9EURY</name>
<dbReference type="Proteomes" id="UP001253439">
    <property type="component" value="Unassembled WGS sequence"/>
</dbReference>
<evidence type="ECO:0000313" key="2">
    <source>
        <dbReference type="Proteomes" id="UP001253439"/>
    </source>
</evidence>
<evidence type="ECO:0000313" key="1">
    <source>
        <dbReference type="EMBL" id="MDS0223807.1"/>
    </source>
</evidence>
<dbReference type="EMBL" id="JAMQOM010000026">
    <property type="protein sequence ID" value="MDS0223807.1"/>
    <property type="molecule type" value="Genomic_DNA"/>
</dbReference>
<keyword evidence="2" id="KW-1185">Reference proteome</keyword>
<gene>
    <name evidence="1" type="ORF">NDI54_20985</name>
</gene>
<dbReference type="AlphaFoldDB" id="A0AAE4JII9"/>
<organism evidence="1 2">
    <name type="scientific">Haloarcula terrestris</name>
    <dbReference type="NCBI Taxonomy" id="2950533"/>
    <lineage>
        <taxon>Archaea</taxon>
        <taxon>Methanobacteriati</taxon>
        <taxon>Methanobacteriota</taxon>
        <taxon>Stenosarchaea group</taxon>
        <taxon>Halobacteria</taxon>
        <taxon>Halobacteriales</taxon>
        <taxon>Haloarculaceae</taxon>
        <taxon>Haloarcula</taxon>
    </lineage>
</organism>
<protein>
    <submittedName>
        <fullName evidence="1">Uncharacterized protein</fullName>
    </submittedName>
</protein>
<comment type="caution">
    <text evidence="1">The sequence shown here is derived from an EMBL/GenBank/DDBJ whole genome shotgun (WGS) entry which is preliminary data.</text>
</comment>
<proteinExistence type="predicted"/>